<dbReference type="EMBL" id="FSQT01000002">
    <property type="protein sequence ID" value="SIN14336.1"/>
    <property type="molecule type" value="Genomic_DNA"/>
</dbReference>
<evidence type="ECO:0000313" key="3">
    <source>
        <dbReference type="Proteomes" id="UP000185124"/>
    </source>
</evidence>
<feature type="region of interest" description="Disordered" evidence="1">
    <location>
        <begin position="1"/>
        <end position="28"/>
    </location>
</feature>
<name>A0A1N5YXF2_9ACTN</name>
<evidence type="ECO:0000313" key="2">
    <source>
        <dbReference type="EMBL" id="SIN14336.1"/>
    </source>
</evidence>
<dbReference type="STRING" id="709881.SAMN04489832_3398"/>
<organism evidence="2 3">
    <name type="scientific">Micromonospora cremea</name>
    <dbReference type="NCBI Taxonomy" id="709881"/>
    <lineage>
        <taxon>Bacteria</taxon>
        <taxon>Bacillati</taxon>
        <taxon>Actinomycetota</taxon>
        <taxon>Actinomycetes</taxon>
        <taxon>Micromonosporales</taxon>
        <taxon>Micromonosporaceae</taxon>
        <taxon>Micromonospora</taxon>
    </lineage>
</organism>
<sequence length="96" mass="10591">MWLRKRKREEPPQRRYADYIPGTEVPPSPLAGTASIRLTVAVDVETWAQARGKTAEEAQRVLHQRINDATTPMLAELTTELGDMADSILSATVSTG</sequence>
<protein>
    <submittedName>
        <fullName evidence="2">Uncharacterized protein</fullName>
    </submittedName>
</protein>
<gene>
    <name evidence="2" type="ORF">SAMN04489832_3398</name>
</gene>
<dbReference type="AlphaFoldDB" id="A0A1N5YXF2"/>
<evidence type="ECO:0000256" key="1">
    <source>
        <dbReference type="SAM" id="MobiDB-lite"/>
    </source>
</evidence>
<feature type="compositionally biased region" description="Basic and acidic residues" evidence="1">
    <location>
        <begin position="8"/>
        <end position="17"/>
    </location>
</feature>
<reference evidence="3" key="1">
    <citation type="submission" date="2016-12" db="EMBL/GenBank/DDBJ databases">
        <authorList>
            <person name="Varghese N."/>
            <person name="Submissions S."/>
        </authorList>
    </citation>
    <scope>NUCLEOTIDE SEQUENCE [LARGE SCALE GENOMIC DNA]</scope>
    <source>
        <strain evidence="3">DSM 45599</strain>
    </source>
</reference>
<accession>A0A1N5YXF2</accession>
<dbReference type="Proteomes" id="UP000185124">
    <property type="component" value="Unassembled WGS sequence"/>
</dbReference>
<proteinExistence type="predicted"/>
<keyword evidence="3" id="KW-1185">Reference proteome</keyword>